<dbReference type="Proteomes" id="UP000030653">
    <property type="component" value="Unassembled WGS sequence"/>
</dbReference>
<dbReference type="SUPFAM" id="SSF52047">
    <property type="entry name" value="RNI-like"/>
    <property type="match status" value="1"/>
</dbReference>
<dbReference type="Gene3D" id="3.80.10.10">
    <property type="entry name" value="Ribonuclease Inhibitor"/>
    <property type="match status" value="1"/>
</dbReference>
<dbReference type="GeneID" id="63683362"/>
<gene>
    <name evidence="2" type="ORF">DACRYDRAFT_106586</name>
</gene>
<organism evidence="2 3">
    <name type="scientific">Dacryopinax primogenitus (strain DJM 731)</name>
    <name type="common">Brown rot fungus</name>
    <dbReference type="NCBI Taxonomy" id="1858805"/>
    <lineage>
        <taxon>Eukaryota</taxon>
        <taxon>Fungi</taxon>
        <taxon>Dikarya</taxon>
        <taxon>Basidiomycota</taxon>
        <taxon>Agaricomycotina</taxon>
        <taxon>Dacrymycetes</taxon>
        <taxon>Dacrymycetales</taxon>
        <taxon>Dacrymycetaceae</taxon>
        <taxon>Dacryopinax</taxon>
    </lineage>
</organism>
<dbReference type="Gene3D" id="1.20.1280.50">
    <property type="match status" value="1"/>
</dbReference>
<keyword evidence="3" id="KW-1185">Reference proteome</keyword>
<dbReference type="EMBL" id="JH795861">
    <property type="protein sequence ID" value="EJU02515.1"/>
    <property type="molecule type" value="Genomic_DNA"/>
</dbReference>
<proteinExistence type="predicted"/>
<protein>
    <recommendedName>
        <fullName evidence="1">F-box domain-containing protein</fullName>
    </recommendedName>
</protein>
<dbReference type="AlphaFoldDB" id="M5G2R7"/>
<feature type="domain" description="F-box" evidence="1">
    <location>
        <begin position="103"/>
        <end position="155"/>
    </location>
</feature>
<dbReference type="Pfam" id="PF12937">
    <property type="entry name" value="F-box-like"/>
    <property type="match status" value="1"/>
</dbReference>
<evidence type="ECO:0000259" key="1">
    <source>
        <dbReference type="PROSITE" id="PS50181"/>
    </source>
</evidence>
<evidence type="ECO:0000313" key="2">
    <source>
        <dbReference type="EMBL" id="EJU02515.1"/>
    </source>
</evidence>
<name>M5G2R7_DACPD</name>
<accession>M5G2R7</accession>
<dbReference type="InterPro" id="IPR001810">
    <property type="entry name" value="F-box_dom"/>
</dbReference>
<dbReference type="OMA" id="DFRDPAW"/>
<dbReference type="PROSITE" id="PS50181">
    <property type="entry name" value="FBOX"/>
    <property type="match status" value="1"/>
</dbReference>
<dbReference type="HOGENOM" id="CLU_525815_0_0_1"/>
<dbReference type="InterPro" id="IPR036047">
    <property type="entry name" value="F-box-like_dom_sf"/>
</dbReference>
<dbReference type="RefSeq" id="XP_040629409.1">
    <property type="nucleotide sequence ID" value="XM_040768300.1"/>
</dbReference>
<reference evidence="2 3" key="1">
    <citation type="journal article" date="2012" name="Science">
        <title>The Paleozoic origin of enzymatic lignin decomposition reconstructed from 31 fungal genomes.</title>
        <authorList>
            <person name="Floudas D."/>
            <person name="Binder M."/>
            <person name="Riley R."/>
            <person name="Barry K."/>
            <person name="Blanchette R.A."/>
            <person name="Henrissat B."/>
            <person name="Martinez A.T."/>
            <person name="Otillar R."/>
            <person name="Spatafora J.W."/>
            <person name="Yadav J.S."/>
            <person name="Aerts A."/>
            <person name="Benoit I."/>
            <person name="Boyd A."/>
            <person name="Carlson A."/>
            <person name="Copeland A."/>
            <person name="Coutinho P.M."/>
            <person name="de Vries R.P."/>
            <person name="Ferreira P."/>
            <person name="Findley K."/>
            <person name="Foster B."/>
            <person name="Gaskell J."/>
            <person name="Glotzer D."/>
            <person name="Gorecki P."/>
            <person name="Heitman J."/>
            <person name="Hesse C."/>
            <person name="Hori C."/>
            <person name="Igarashi K."/>
            <person name="Jurgens J.A."/>
            <person name="Kallen N."/>
            <person name="Kersten P."/>
            <person name="Kohler A."/>
            <person name="Kuees U."/>
            <person name="Kumar T.K.A."/>
            <person name="Kuo A."/>
            <person name="LaButti K."/>
            <person name="Larrondo L.F."/>
            <person name="Lindquist E."/>
            <person name="Ling A."/>
            <person name="Lombard V."/>
            <person name="Lucas S."/>
            <person name="Lundell T."/>
            <person name="Martin R."/>
            <person name="McLaughlin D.J."/>
            <person name="Morgenstern I."/>
            <person name="Morin E."/>
            <person name="Murat C."/>
            <person name="Nagy L.G."/>
            <person name="Nolan M."/>
            <person name="Ohm R.A."/>
            <person name="Patyshakuliyeva A."/>
            <person name="Rokas A."/>
            <person name="Ruiz-Duenas F.J."/>
            <person name="Sabat G."/>
            <person name="Salamov A."/>
            <person name="Samejima M."/>
            <person name="Schmutz J."/>
            <person name="Slot J.C."/>
            <person name="St John F."/>
            <person name="Stenlid J."/>
            <person name="Sun H."/>
            <person name="Sun S."/>
            <person name="Syed K."/>
            <person name="Tsang A."/>
            <person name="Wiebenga A."/>
            <person name="Young D."/>
            <person name="Pisabarro A."/>
            <person name="Eastwood D.C."/>
            <person name="Martin F."/>
            <person name="Cullen D."/>
            <person name="Grigoriev I.V."/>
            <person name="Hibbett D.S."/>
        </authorList>
    </citation>
    <scope>NUCLEOTIDE SEQUENCE [LARGE SCALE GENOMIC DNA]</scope>
    <source>
        <strain evidence="2 3">DJM-731 SS1</strain>
    </source>
</reference>
<dbReference type="SUPFAM" id="SSF81383">
    <property type="entry name" value="F-box domain"/>
    <property type="match status" value="1"/>
</dbReference>
<evidence type="ECO:0000313" key="3">
    <source>
        <dbReference type="Proteomes" id="UP000030653"/>
    </source>
</evidence>
<sequence>MSSASREISQRNALPSSRLLEILNYRNRTSPVHAPYGQGRSVLALTQHLSPRTFTTEATPGQEAILLHDALWELNRQIEAVTIVRETMLREVQLLQQTLAAHRSAFRRIPNEILLHIFSYVVDQPPDPFAPSTLCCVCREWHKLVLNARELWTRITFELPNRRSRSDPYFDMISTARAYLTRSDPLPVSVYIVSQLQQPNADEVALPLSILSNNFGRCAKLYVFYDTLEPMYATLDALTRFPPATLLDTLSLTVGHHKPERLEYIAVDRRTEPYAFFSGHAPKLKHVELNGIAVPWQGPAAALTGLEELRLAKQPREERPSLQEFLQLLKASPNLERLWIFRSGPRWGDGECEDVQLCQLTVLRLVDVAPEITECVMPYIAMPCLEALQLSFYDHRSGQRLNSSAVLKTLSGTKNWLLKSLRLENAMFRTTALVSFLIERGKDLREIYLYSTSADDQLLDILTPSANTVCPQLMSLTLERCDDVSDCGLRIFWKQRKEGGVLQRLHVVNCGGLNLTYG</sequence>
<dbReference type="InterPro" id="IPR032675">
    <property type="entry name" value="LRR_dom_sf"/>
</dbReference>
<dbReference type="OrthoDB" id="3352270at2759"/>